<dbReference type="Proteomes" id="UP001357485">
    <property type="component" value="Unassembled WGS sequence"/>
</dbReference>
<feature type="non-terminal residue" evidence="1">
    <location>
        <position position="56"/>
    </location>
</feature>
<accession>A0ABR0ISK4</accession>
<evidence type="ECO:0000313" key="1">
    <source>
        <dbReference type="EMBL" id="KAK5012574.1"/>
    </source>
</evidence>
<reference evidence="1 2" key="1">
    <citation type="submission" date="2023-08" db="EMBL/GenBank/DDBJ databases">
        <title>Black Yeasts Isolated from many extreme environments.</title>
        <authorList>
            <person name="Coleine C."/>
            <person name="Stajich J.E."/>
            <person name="Selbmann L."/>
        </authorList>
    </citation>
    <scope>NUCLEOTIDE SEQUENCE [LARGE SCALE GENOMIC DNA]</scope>
    <source>
        <strain evidence="1 2">CCFEE 536</strain>
    </source>
</reference>
<dbReference type="EMBL" id="JAVRRA010032441">
    <property type="protein sequence ID" value="KAK5012574.1"/>
    <property type="molecule type" value="Genomic_DNA"/>
</dbReference>
<sequence>MRNAALSIADVLAAKSILGHTIVAAAEYKGKGSLESYGLSSEPAYATLSSDGPGLG</sequence>
<comment type="caution">
    <text evidence="1">The sequence shown here is derived from an EMBL/GenBank/DDBJ whole genome shotgun (WGS) entry which is preliminary data.</text>
</comment>
<organism evidence="1 2">
    <name type="scientific">Cryomyces antarcticus</name>
    <dbReference type="NCBI Taxonomy" id="329879"/>
    <lineage>
        <taxon>Eukaryota</taxon>
        <taxon>Fungi</taxon>
        <taxon>Dikarya</taxon>
        <taxon>Ascomycota</taxon>
        <taxon>Pezizomycotina</taxon>
        <taxon>Dothideomycetes</taxon>
        <taxon>Dothideomycetes incertae sedis</taxon>
        <taxon>Cryomyces</taxon>
    </lineage>
</organism>
<name>A0ABR0ISK4_9PEZI</name>
<keyword evidence="2" id="KW-1185">Reference proteome</keyword>
<proteinExistence type="predicted"/>
<protein>
    <submittedName>
        <fullName evidence="1">Uncharacterized protein</fullName>
    </submittedName>
</protein>
<gene>
    <name evidence="1" type="ORF">LTR16_012883</name>
</gene>
<evidence type="ECO:0000313" key="2">
    <source>
        <dbReference type="Proteomes" id="UP001357485"/>
    </source>
</evidence>